<feature type="compositionally biased region" description="Low complexity" evidence="1">
    <location>
        <begin position="486"/>
        <end position="497"/>
    </location>
</feature>
<dbReference type="HOGENOM" id="CLU_006751_0_0_1"/>
<dbReference type="KEGG" id="atr:18440502"/>
<evidence type="ECO:0000259" key="4">
    <source>
        <dbReference type="Pfam" id="PF14383"/>
    </source>
</evidence>
<dbReference type="InterPro" id="IPR025486">
    <property type="entry name" value="DUF4378"/>
</dbReference>
<feature type="domain" description="DUF3741" evidence="4">
    <location>
        <begin position="82"/>
        <end position="107"/>
    </location>
</feature>
<dbReference type="Pfam" id="PF12552">
    <property type="entry name" value="DUF3741"/>
    <property type="match status" value="1"/>
</dbReference>
<feature type="region of interest" description="Disordered" evidence="1">
    <location>
        <begin position="433"/>
        <end position="453"/>
    </location>
</feature>
<dbReference type="Proteomes" id="UP000017836">
    <property type="component" value="Unassembled WGS sequence"/>
</dbReference>
<dbReference type="eggNOG" id="ENOG502QSHY">
    <property type="taxonomic scope" value="Eukaryota"/>
</dbReference>
<dbReference type="Pfam" id="PF14383">
    <property type="entry name" value="VARLMGL"/>
    <property type="match status" value="1"/>
</dbReference>
<feature type="compositionally biased region" description="Low complexity" evidence="1">
    <location>
        <begin position="441"/>
        <end position="453"/>
    </location>
</feature>
<dbReference type="PANTHER" id="PTHR46836:SF8">
    <property type="entry name" value="AFADIN"/>
    <property type="match status" value="1"/>
</dbReference>
<sequence length="1048" mass="118714">MGFVQKKGLHGGGSFVSENAHEDVIGIARKTMGVTKMGMYSGWSCDGYLEESSFEHELRRSSSARGSGIPMKMLLAEEMSKDTESKRRPPSVIARLMGLDALPTQQSISKHYKKNSEKQALDMPLMKPQKKPFCHQGYHHRQESVCPDEFMSKETHSFRNHATEQQEFKDVFEVWETSDAGKVSKQSIHTKHSEKKMELIRQKFMDAKRLSTNEKLRQSKEFHDALEVLDSNKDLFLKFLQEPDSLFTKHLHDLQSAPEPHWPSHITLLKSSKAAFANNDHEGVSEIYWRHQRQIIVEGKKHKSSRSILEKREVGYKEQWFPSSHKSVTRSRMKEKIDPCLVPTRIVVLKPSLVMEESTRGEVLSSPSSSLDPYNSICRKHMSSSQGYSDKDEFSEVCSWEGVIRNGGRGREIVRDRPKGSREIAKEITRQMRKSMTKDTLNLSSSASNKASYYRPNEKGSVVVEPKVLNTPPSETLWDWNKKRLSPNPSNSSTESTVSREAKKRLSERWKITRGGYQEEEKLRKNSSTLAEMLAVPETKTSDLELRPLTLHYMINQDDSCDKATGDVVFPECDHASVVNHRFDVQEGCDENLHRSRSLTARCRRGARKKGLNEVQQEVKNLGSGRSLRGRGSVLKDSLFSSKRKSTSVKNSRPSLTAEQNYKCEISESDNNSNMKTVSSHSKGLEDKPEASLVFIEPQIPQPFINANVMSPQHSALLISGECADPKTDLDIHQGCVTGPSLDGTFLEKDGVASSHDQSDCTSEVIILEQPQEGLPADLFQSDGLHGTDADNSIETFKETSDQPSPVSVLEPPFEEDFSSPECFERISSDLHGLRMQLHLLKLESKGRCVGESDYDAEGVASNFNDNGSEEWVGHSDNVEECEEIVYLRDLLVTCGFYGGHEMMLASWHCPDCPVDPSLFEKLEKKYGKENKRGKLDRKLLFDRMNTWLVEIMGPRLEERPWLGTRERKLATKVPEGERLVEGLWGSLRCKDTERGESLDEMLQKDFAQELGWMDLRDEFDVIGREVENILLDGLIAEALSDLCHSSW</sequence>
<proteinExistence type="predicted"/>
<evidence type="ECO:0000259" key="3">
    <source>
        <dbReference type="Pfam" id="PF14309"/>
    </source>
</evidence>
<dbReference type="OrthoDB" id="1925259at2759"/>
<dbReference type="InterPro" id="IPR032795">
    <property type="entry name" value="DUF3741-assoc"/>
</dbReference>
<dbReference type="PANTHER" id="PTHR46836">
    <property type="entry name" value="AFADIN"/>
    <property type="match status" value="1"/>
</dbReference>
<dbReference type="OMA" id="FTDPHPW"/>
<evidence type="ECO:0008006" key="7">
    <source>
        <dbReference type="Google" id="ProtNLM"/>
    </source>
</evidence>
<dbReference type="Gramene" id="ERN12286">
    <property type="protein sequence ID" value="ERN12286"/>
    <property type="gene ID" value="AMTR_s00034p00242520"/>
</dbReference>
<evidence type="ECO:0000259" key="2">
    <source>
        <dbReference type="Pfam" id="PF12552"/>
    </source>
</evidence>
<protein>
    <recommendedName>
        <fullName evidence="7">DUF4378 domain-containing protein</fullName>
    </recommendedName>
</protein>
<dbReference type="EMBL" id="KI392616">
    <property type="protein sequence ID" value="ERN12286.1"/>
    <property type="molecule type" value="Genomic_DNA"/>
</dbReference>
<feature type="domain" description="DUF4378" evidence="3">
    <location>
        <begin position="885"/>
        <end position="1038"/>
    </location>
</feature>
<accession>W1PWV3</accession>
<evidence type="ECO:0000313" key="5">
    <source>
        <dbReference type="EMBL" id="ERN12286.1"/>
    </source>
</evidence>
<reference evidence="6" key="1">
    <citation type="journal article" date="2013" name="Science">
        <title>The Amborella genome and the evolution of flowering plants.</title>
        <authorList>
            <consortium name="Amborella Genome Project"/>
        </authorList>
    </citation>
    <scope>NUCLEOTIDE SEQUENCE [LARGE SCALE GENOMIC DNA]</scope>
</reference>
<dbReference type="InterPro" id="IPR022212">
    <property type="entry name" value="DUF3741"/>
</dbReference>
<feature type="region of interest" description="Disordered" evidence="1">
    <location>
        <begin position="480"/>
        <end position="502"/>
    </location>
</feature>
<name>W1PWV3_AMBTC</name>
<evidence type="ECO:0000256" key="1">
    <source>
        <dbReference type="SAM" id="MobiDB-lite"/>
    </source>
</evidence>
<keyword evidence="6" id="KW-1185">Reference proteome</keyword>
<dbReference type="Pfam" id="PF14309">
    <property type="entry name" value="DUF4378"/>
    <property type="match status" value="1"/>
</dbReference>
<gene>
    <name evidence="5" type="ORF">AMTR_s00034p00242520</name>
</gene>
<dbReference type="AlphaFoldDB" id="W1PWV3"/>
<feature type="domain" description="DUF3741" evidence="2">
    <location>
        <begin position="201"/>
        <end position="245"/>
    </location>
</feature>
<evidence type="ECO:0000313" key="6">
    <source>
        <dbReference type="Proteomes" id="UP000017836"/>
    </source>
</evidence>
<organism evidence="5 6">
    <name type="scientific">Amborella trichopoda</name>
    <dbReference type="NCBI Taxonomy" id="13333"/>
    <lineage>
        <taxon>Eukaryota</taxon>
        <taxon>Viridiplantae</taxon>
        <taxon>Streptophyta</taxon>
        <taxon>Embryophyta</taxon>
        <taxon>Tracheophyta</taxon>
        <taxon>Spermatophyta</taxon>
        <taxon>Magnoliopsida</taxon>
        <taxon>Amborellales</taxon>
        <taxon>Amborellaceae</taxon>
        <taxon>Amborella</taxon>
    </lineage>
</organism>